<dbReference type="EMBL" id="CP054139">
    <property type="protein sequence ID" value="QKJ32916.1"/>
    <property type="molecule type" value="Genomic_DNA"/>
</dbReference>
<dbReference type="AlphaFoldDB" id="A0A7D4UH93"/>
<evidence type="ECO:0000313" key="2">
    <source>
        <dbReference type="Proteomes" id="UP000505355"/>
    </source>
</evidence>
<dbReference type="RefSeq" id="WP_173417561.1">
    <property type="nucleotide sequence ID" value="NZ_CP054139.1"/>
</dbReference>
<name>A0A7D4UH93_9SPHI</name>
<dbReference type="KEGG" id="mmab:HQ865_25240"/>
<proteinExistence type="predicted"/>
<accession>A0A7D4UH93</accession>
<reference evidence="1 2" key="1">
    <citation type="submission" date="2020-05" db="EMBL/GenBank/DDBJ databases">
        <title>Mucilaginibacter mali sp. nov.</title>
        <authorList>
            <person name="Kim H.S."/>
            <person name="Lee K.C."/>
            <person name="Suh M.K."/>
            <person name="Kim J.-S."/>
            <person name="Han K.-I."/>
            <person name="Eom M.K."/>
            <person name="Shin Y.K."/>
            <person name="Lee J.-S."/>
        </authorList>
    </citation>
    <scope>NUCLEOTIDE SEQUENCE [LARGE SCALE GENOMIC DNA]</scope>
    <source>
        <strain evidence="1 2">G2-14</strain>
    </source>
</reference>
<evidence type="ECO:0000313" key="1">
    <source>
        <dbReference type="EMBL" id="QKJ32916.1"/>
    </source>
</evidence>
<sequence length="78" mass="9185">MDLGQFDRLDYTRKTEAILKGTFLATRITAAYSVKLYNVDNFYVEVYFHNRSQLIIRFRAFDQTALVLPYLDELKIAV</sequence>
<gene>
    <name evidence="1" type="ORF">HQ865_25240</name>
</gene>
<dbReference type="Proteomes" id="UP000505355">
    <property type="component" value="Chromosome"/>
</dbReference>
<organism evidence="1 2">
    <name type="scientific">Mucilaginibacter mali</name>
    <dbReference type="NCBI Taxonomy" id="2740462"/>
    <lineage>
        <taxon>Bacteria</taxon>
        <taxon>Pseudomonadati</taxon>
        <taxon>Bacteroidota</taxon>
        <taxon>Sphingobacteriia</taxon>
        <taxon>Sphingobacteriales</taxon>
        <taxon>Sphingobacteriaceae</taxon>
        <taxon>Mucilaginibacter</taxon>
    </lineage>
</organism>
<protein>
    <submittedName>
        <fullName evidence="1">Uncharacterized protein</fullName>
    </submittedName>
</protein>
<keyword evidence="2" id="KW-1185">Reference proteome</keyword>